<accession>A0A5D2X9C4</accession>
<dbReference type="AlphaFoldDB" id="A0A5D2X9C4"/>
<organism evidence="1 2">
    <name type="scientific">Gossypium mustelinum</name>
    <name type="common">Cotton</name>
    <name type="synonym">Gossypium caicoense</name>
    <dbReference type="NCBI Taxonomy" id="34275"/>
    <lineage>
        <taxon>Eukaryota</taxon>
        <taxon>Viridiplantae</taxon>
        <taxon>Streptophyta</taxon>
        <taxon>Embryophyta</taxon>
        <taxon>Tracheophyta</taxon>
        <taxon>Spermatophyta</taxon>
        <taxon>Magnoliopsida</taxon>
        <taxon>eudicotyledons</taxon>
        <taxon>Gunneridae</taxon>
        <taxon>Pentapetalae</taxon>
        <taxon>rosids</taxon>
        <taxon>malvids</taxon>
        <taxon>Malvales</taxon>
        <taxon>Malvaceae</taxon>
        <taxon>Malvoideae</taxon>
        <taxon>Gossypium</taxon>
    </lineage>
</organism>
<keyword evidence="2" id="KW-1185">Reference proteome</keyword>
<sequence length="67" mass="7636">MEDPSSFFFQKGFSSSQSLRLCPILPHPKQKTGNFSYLKDIHDLFLSSIETKIPLSSGFCTSKFIFK</sequence>
<proteinExistence type="predicted"/>
<gene>
    <name evidence="1" type="ORF">E1A91_A11G225700v1</name>
</gene>
<dbReference type="Proteomes" id="UP000323597">
    <property type="component" value="Chromosome A11"/>
</dbReference>
<evidence type="ECO:0000313" key="1">
    <source>
        <dbReference type="EMBL" id="TYJ10705.1"/>
    </source>
</evidence>
<reference evidence="1 2" key="1">
    <citation type="submission" date="2019-07" db="EMBL/GenBank/DDBJ databases">
        <title>WGS assembly of Gossypium mustelinum.</title>
        <authorList>
            <person name="Chen Z.J."/>
            <person name="Sreedasyam A."/>
            <person name="Ando A."/>
            <person name="Song Q."/>
            <person name="De L."/>
            <person name="Hulse-Kemp A."/>
            <person name="Ding M."/>
            <person name="Ye W."/>
            <person name="Kirkbride R."/>
            <person name="Jenkins J."/>
            <person name="Plott C."/>
            <person name="Lovell J."/>
            <person name="Lin Y.-M."/>
            <person name="Vaughn R."/>
            <person name="Liu B."/>
            <person name="Li W."/>
            <person name="Simpson S."/>
            <person name="Scheffler B."/>
            <person name="Saski C."/>
            <person name="Grover C."/>
            <person name="Hu G."/>
            <person name="Conover J."/>
            <person name="Carlson J."/>
            <person name="Shu S."/>
            <person name="Boston L."/>
            <person name="Williams M."/>
            <person name="Peterson D."/>
            <person name="Mcgee K."/>
            <person name="Jones D."/>
            <person name="Wendel J."/>
            <person name="Stelly D."/>
            <person name="Grimwood J."/>
            <person name="Schmutz J."/>
        </authorList>
    </citation>
    <scope>NUCLEOTIDE SEQUENCE [LARGE SCALE GENOMIC DNA]</scope>
    <source>
        <strain evidence="1">1408120.09</strain>
    </source>
</reference>
<dbReference type="EMBL" id="CM017646">
    <property type="protein sequence ID" value="TYJ10705.1"/>
    <property type="molecule type" value="Genomic_DNA"/>
</dbReference>
<protein>
    <submittedName>
        <fullName evidence="1">Uncharacterized protein</fullName>
    </submittedName>
</protein>
<evidence type="ECO:0000313" key="2">
    <source>
        <dbReference type="Proteomes" id="UP000323597"/>
    </source>
</evidence>
<name>A0A5D2X9C4_GOSMU</name>